<dbReference type="Gene3D" id="3.40.50.720">
    <property type="entry name" value="NAD(P)-binding Rossmann-like Domain"/>
    <property type="match status" value="1"/>
</dbReference>
<keyword evidence="1" id="KW-0560">Oxidoreductase</keyword>
<dbReference type="Proteomes" id="UP000031014">
    <property type="component" value="Unassembled WGS sequence"/>
</dbReference>
<dbReference type="AlphaFoldDB" id="A0A0A8WZS8"/>
<dbReference type="InterPro" id="IPR045010">
    <property type="entry name" value="MDR_fam"/>
</dbReference>
<evidence type="ECO:0000313" key="4">
    <source>
        <dbReference type="Proteomes" id="UP000031014"/>
    </source>
</evidence>
<dbReference type="GO" id="GO:0016628">
    <property type="term" value="F:oxidoreductase activity, acting on the CH-CH group of donors, NAD or NADP as acceptor"/>
    <property type="evidence" value="ECO:0007669"/>
    <property type="project" value="InterPro"/>
</dbReference>
<dbReference type="Gene3D" id="3.90.180.10">
    <property type="entry name" value="Medium-chain alcohol dehydrogenases, catalytic domain"/>
    <property type="match status" value="1"/>
</dbReference>
<evidence type="ECO:0000256" key="1">
    <source>
        <dbReference type="ARBA" id="ARBA00023002"/>
    </source>
</evidence>
<name>A0A0A8WZS8_MESS1</name>
<dbReference type="EMBL" id="BASE01000012">
    <property type="protein sequence ID" value="GAM12469.1"/>
    <property type="molecule type" value="Genomic_DNA"/>
</dbReference>
<dbReference type="SUPFAM" id="SSF50129">
    <property type="entry name" value="GroES-like"/>
    <property type="match status" value="1"/>
</dbReference>
<comment type="caution">
    <text evidence="3">The sequence shown here is derived from an EMBL/GenBank/DDBJ whole genome shotgun (WGS) entry which is preliminary data.</text>
</comment>
<dbReference type="OrthoDB" id="9805663at2"/>
<sequence>MITITIQKQIQLKKRPTGVPTSEHFEFVEVPVESPAKGEILLQTIYISVDPYLRGRMNDTKSYIPPFKLNEAISSGVIGKVVESKSDLFEVGDFVIGSLGWQQFSVAKDNTVRKIDPNLAPVSAYLSVLGMTGLTAYFGLLDIGKPKAGETVVVSGAAGAVGSIVGQIAKIKGARVVGIAGSDEKVRYLLDELGFDAAINYNTQDVGSALKEACPDGIDVYFENVGGEISDTIFPLLNNFARIPVCGAISAYNNSEPDVGPRVQGYLIKTSSLMQGFTVGNYSSRFGEGAKELASWLLEGKLKYEETVTEGFENTIDAFLDLFKGANLGKAIVKVADSDK</sequence>
<protein>
    <submittedName>
        <fullName evidence="3">Putative oxidoreductase YncB</fullName>
    </submittedName>
</protein>
<dbReference type="RefSeq" id="WP_041964400.1">
    <property type="nucleotide sequence ID" value="NZ_BASE01000012.1"/>
</dbReference>
<dbReference type="InterPro" id="IPR020843">
    <property type="entry name" value="ER"/>
</dbReference>
<dbReference type="CDD" id="cd05288">
    <property type="entry name" value="PGDH"/>
    <property type="match status" value="1"/>
</dbReference>
<evidence type="ECO:0000259" key="2">
    <source>
        <dbReference type="SMART" id="SM00829"/>
    </source>
</evidence>
<evidence type="ECO:0000313" key="3">
    <source>
        <dbReference type="EMBL" id="GAM12469.1"/>
    </source>
</evidence>
<dbReference type="PANTHER" id="PTHR43205">
    <property type="entry name" value="PROSTAGLANDIN REDUCTASE"/>
    <property type="match status" value="1"/>
</dbReference>
<feature type="domain" description="Enoyl reductase (ER)" evidence="2">
    <location>
        <begin position="18"/>
        <end position="333"/>
    </location>
</feature>
<dbReference type="InterPro" id="IPR041694">
    <property type="entry name" value="ADH_N_2"/>
</dbReference>
<dbReference type="SUPFAM" id="SSF51735">
    <property type="entry name" value="NAD(P)-binding Rossmann-fold domains"/>
    <property type="match status" value="1"/>
</dbReference>
<organism evidence="3 4">
    <name type="scientific">Mesobacillus selenatarsenatis (strain DSM 18680 / JCM 14380 / FERM P-15431 / SF-1)</name>
    <dbReference type="NCBI Taxonomy" id="1321606"/>
    <lineage>
        <taxon>Bacteria</taxon>
        <taxon>Bacillati</taxon>
        <taxon>Bacillota</taxon>
        <taxon>Bacilli</taxon>
        <taxon>Bacillales</taxon>
        <taxon>Bacillaceae</taxon>
        <taxon>Mesobacillus</taxon>
    </lineage>
</organism>
<keyword evidence="4" id="KW-1185">Reference proteome</keyword>
<dbReference type="SMART" id="SM00829">
    <property type="entry name" value="PKS_ER"/>
    <property type="match status" value="1"/>
</dbReference>
<gene>
    <name evidence="3" type="ORF">SAMD00020551_0604</name>
</gene>
<dbReference type="Pfam" id="PF16884">
    <property type="entry name" value="ADH_N_2"/>
    <property type="match status" value="1"/>
</dbReference>
<dbReference type="PANTHER" id="PTHR43205:SF7">
    <property type="entry name" value="PROSTAGLANDIN REDUCTASE 1"/>
    <property type="match status" value="1"/>
</dbReference>
<dbReference type="STRING" id="1321606.SAMD00020551_0604"/>
<dbReference type="Pfam" id="PF00107">
    <property type="entry name" value="ADH_zinc_N"/>
    <property type="match status" value="1"/>
</dbReference>
<dbReference type="InterPro" id="IPR013149">
    <property type="entry name" value="ADH-like_C"/>
</dbReference>
<dbReference type="InterPro" id="IPR036291">
    <property type="entry name" value="NAD(P)-bd_dom_sf"/>
</dbReference>
<reference evidence="3 4" key="1">
    <citation type="submission" date="2013-06" db="EMBL/GenBank/DDBJ databases">
        <title>Whole genome shotgun sequence of Bacillus selenatarsenatis SF-1.</title>
        <authorList>
            <person name="Kuroda M."/>
            <person name="Sei K."/>
            <person name="Yamashita M."/>
            <person name="Ike M."/>
        </authorList>
    </citation>
    <scope>NUCLEOTIDE SEQUENCE [LARGE SCALE GENOMIC DNA]</scope>
    <source>
        <strain evidence="3 4">SF-1</strain>
    </source>
</reference>
<proteinExistence type="predicted"/>
<accession>A0A0A8WZS8</accession>
<dbReference type="FunFam" id="3.40.50.720:FF:000121">
    <property type="entry name" value="Prostaglandin reductase 2"/>
    <property type="match status" value="1"/>
</dbReference>
<dbReference type="InterPro" id="IPR011032">
    <property type="entry name" value="GroES-like_sf"/>
</dbReference>